<feature type="compositionally biased region" description="Polar residues" evidence="1">
    <location>
        <begin position="359"/>
        <end position="371"/>
    </location>
</feature>
<dbReference type="AlphaFoldDB" id="A0AAD2FR38"/>
<protein>
    <submittedName>
        <fullName evidence="2">Uncharacterized protein</fullName>
    </submittedName>
</protein>
<feature type="region of interest" description="Disordered" evidence="1">
    <location>
        <begin position="1"/>
        <end position="390"/>
    </location>
</feature>
<name>A0AAD2FR38_9STRA</name>
<feature type="compositionally biased region" description="Basic and acidic residues" evidence="1">
    <location>
        <begin position="374"/>
        <end position="389"/>
    </location>
</feature>
<feature type="compositionally biased region" description="Polar residues" evidence="1">
    <location>
        <begin position="23"/>
        <end position="49"/>
    </location>
</feature>
<organism evidence="2 3">
    <name type="scientific">Cylindrotheca closterium</name>
    <dbReference type="NCBI Taxonomy" id="2856"/>
    <lineage>
        <taxon>Eukaryota</taxon>
        <taxon>Sar</taxon>
        <taxon>Stramenopiles</taxon>
        <taxon>Ochrophyta</taxon>
        <taxon>Bacillariophyta</taxon>
        <taxon>Bacillariophyceae</taxon>
        <taxon>Bacillariophycidae</taxon>
        <taxon>Bacillariales</taxon>
        <taxon>Bacillariaceae</taxon>
        <taxon>Cylindrotheca</taxon>
    </lineage>
</organism>
<feature type="compositionally biased region" description="Low complexity" evidence="1">
    <location>
        <begin position="99"/>
        <end position="119"/>
    </location>
</feature>
<feature type="compositionally biased region" description="Basic and acidic residues" evidence="1">
    <location>
        <begin position="479"/>
        <end position="491"/>
    </location>
</feature>
<evidence type="ECO:0000313" key="2">
    <source>
        <dbReference type="EMBL" id="CAJ1950033.1"/>
    </source>
</evidence>
<feature type="region of interest" description="Disordered" evidence="1">
    <location>
        <begin position="433"/>
        <end position="511"/>
    </location>
</feature>
<keyword evidence="3" id="KW-1185">Reference proteome</keyword>
<feature type="compositionally biased region" description="Basic residues" evidence="1">
    <location>
        <begin position="293"/>
        <end position="309"/>
    </location>
</feature>
<feature type="compositionally biased region" description="Basic and acidic residues" evidence="1">
    <location>
        <begin position="310"/>
        <end position="320"/>
    </location>
</feature>
<sequence length="601" mass="67205">MVASLSNDGTARTKSADDEDSEGMTSAATPVTNNVSVKIAATESSQEVTCSDVAEAFPSSSSSESSSSPEEQEETVQLHVNNNNEGLPSDEEASDLQRSPMTAATTPTTNNVTSNPEVVAAATTDVSYAFPIEEEQETENDDDLNSQQTGGSLAGVDIMDSSVASTSKDQGDASVEECSPSPSAIPPTTPSNQHDQVDVDMAAMEISSSPIPKPNLLEMEVMKKGNVTPDTSAPSDSEASSYTDDASSSSNFSSTSEEEEEEYSPFPVTLEDSFEAQESVTDGIVNLFMQQQQKKKEHKREDRRRKLNRRKELELSREQATDSSEEDDDQELEQSRRRPPSRTRRRPRDYSARHRQNDIQKTLHYNTTSSHRTNKNEQDGHDVVKENRKARTKPLNDDYMLQEEIWLNMFCNAVPSYVMDYFKAFGCVKQAQTPQSQNQPPKSANCQQHPQPFVTDEEYRKRQHRKQQHDRRRHFRSRMNGEDEKKEEEAPSSRQQQVPSSVSYDESDHGSSVFTGLYDNEDLVVVPKKEDVAQLRDPQPKQQYLELERPTTIITTTTTTAMDNNNANLSTILEEGESQLFERLPDVVVNYPPNQPPTFAC</sequence>
<gene>
    <name evidence="2" type="ORF">CYCCA115_LOCUS12388</name>
</gene>
<dbReference type="EMBL" id="CAKOGP040001759">
    <property type="protein sequence ID" value="CAJ1950033.1"/>
    <property type="molecule type" value="Genomic_DNA"/>
</dbReference>
<proteinExistence type="predicted"/>
<feature type="compositionally biased region" description="Basic residues" evidence="1">
    <location>
        <begin position="461"/>
        <end position="477"/>
    </location>
</feature>
<feature type="compositionally biased region" description="Polar residues" evidence="1">
    <location>
        <begin position="433"/>
        <end position="450"/>
    </location>
</feature>
<feature type="compositionally biased region" description="Low complexity" evidence="1">
    <location>
        <begin position="492"/>
        <end position="503"/>
    </location>
</feature>
<evidence type="ECO:0000313" key="3">
    <source>
        <dbReference type="Proteomes" id="UP001295423"/>
    </source>
</evidence>
<feature type="compositionally biased region" description="Polar residues" evidence="1">
    <location>
        <begin position="1"/>
        <end position="13"/>
    </location>
</feature>
<comment type="caution">
    <text evidence="2">The sequence shown here is derived from an EMBL/GenBank/DDBJ whole genome shotgun (WGS) entry which is preliminary data.</text>
</comment>
<feature type="compositionally biased region" description="Basic and acidic residues" evidence="1">
    <location>
        <begin position="348"/>
        <end position="358"/>
    </location>
</feature>
<feature type="compositionally biased region" description="Basic residues" evidence="1">
    <location>
        <begin position="337"/>
        <end position="347"/>
    </location>
</feature>
<accession>A0AAD2FR38</accession>
<feature type="compositionally biased region" description="Low complexity" evidence="1">
    <location>
        <begin position="58"/>
        <end position="69"/>
    </location>
</feature>
<feature type="compositionally biased region" description="Acidic residues" evidence="1">
    <location>
        <begin position="323"/>
        <end position="332"/>
    </location>
</feature>
<evidence type="ECO:0000256" key="1">
    <source>
        <dbReference type="SAM" id="MobiDB-lite"/>
    </source>
</evidence>
<feature type="compositionally biased region" description="Acidic residues" evidence="1">
    <location>
        <begin position="132"/>
        <end position="144"/>
    </location>
</feature>
<dbReference type="Proteomes" id="UP001295423">
    <property type="component" value="Unassembled WGS sequence"/>
</dbReference>
<feature type="compositionally biased region" description="Low complexity" evidence="1">
    <location>
        <begin position="235"/>
        <end position="255"/>
    </location>
</feature>
<reference evidence="2" key="1">
    <citation type="submission" date="2023-08" db="EMBL/GenBank/DDBJ databases">
        <authorList>
            <person name="Audoor S."/>
            <person name="Bilcke G."/>
        </authorList>
    </citation>
    <scope>NUCLEOTIDE SEQUENCE</scope>
</reference>